<dbReference type="EMBL" id="AFQF01004231">
    <property type="protein sequence ID" value="EGU73743.1"/>
    <property type="molecule type" value="Genomic_DNA"/>
</dbReference>
<proteinExistence type="predicted"/>
<evidence type="ECO:0000313" key="1">
    <source>
        <dbReference type="EMBL" id="EGU73743.1"/>
    </source>
</evidence>
<sequence>MAYVARGAEMPRWIPAAMYQRLNQGAEWGYNPEDLPREFESGYSRLFGRENVQYAFTCLAKYRVQYSDGKLKTFLKHAERLEHAVTSHQILDQIQSTWVCFYVKRPSDTVAKKSCASSIEVHLPPAHLAIYDLKDSQ</sequence>
<name>F9GAR5_FUSOF</name>
<reference evidence="1" key="1">
    <citation type="journal article" date="2012" name="Mol. Plant Microbe Interact.">
        <title>A highly conserved effector in Fusarium oxysporum is required for full virulence on Arabidopsis.</title>
        <authorList>
            <person name="Thatcher L.F."/>
            <person name="Gardiner D.M."/>
            <person name="Kazan K."/>
            <person name="Manners J."/>
        </authorList>
    </citation>
    <scope>NUCLEOTIDE SEQUENCE [LARGE SCALE GENOMIC DNA]</scope>
    <source>
        <strain evidence="1">Fo5176</strain>
    </source>
</reference>
<protein>
    <submittedName>
        <fullName evidence="1">Uncharacterized protein</fullName>
    </submittedName>
</protein>
<organism evidence="1">
    <name type="scientific">Fusarium oxysporum (strain Fo5176)</name>
    <name type="common">Fusarium vascular wilt</name>
    <dbReference type="NCBI Taxonomy" id="660025"/>
    <lineage>
        <taxon>Eukaryota</taxon>
        <taxon>Fungi</taxon>
        <taxon>Dikarya</taxon>
        <taxon>Ascomycota</taxon>
        <taxon>Pezizomycotina</taxon>
        <taxon>Sordariomycetes</taxon>
        <taxon>Hypocreomycetidae</taxon>
        <taxon>Hypocreales</taxon>
        <taxon>Nectriaceae</taxon>
        <taxon>Fusarium</taxon>
        <taxon>Fusarium oxysporum species complex</taxon>
    </lineage>
</organism>
<dbReference type="AlphaFoldDB" id="F9GAR5"/>
<comment type="caution">
    <text evidence="1">The sequence shown here is derived from an EMBL/GenBank/DDBJ whole genome shotgun (WGS) entry which is preliminary data.</text>
</comment>
<gene>
    <name evidence="1" type="ORF">FOXB_15747</name>
</gene>
<accession>F9GAR5</accession>